<dbReference type="InterPro" id="IPR011037">
    <property type="entry name" value="Pyrv_Knase-like_insert_dom_sf"/>
</dbReference>
<keyword evidence="3" id="KW-1185">Reference proteome</keyword>
<dbReference type="AlphaFoldDB" id="A0A0J8V6A6"/>
<dbReference type="InterPro" id="IPR052353">
    <property type="entry name" value="Benzoxazolinone_Detox_Enz"/>
</dbReference>
<dbReference type="PANTHER" id="PTHR30212">
    <property type="entry name" value="PROTEIN YIIM"/>
    <property type="match status" value="1"/>
</dbReference>
<evidence type="ECO:0000313" key="2">
    <source>
        <dbReference type="EMBL" id="PSW26120.1"/>
    </source>
</evidence>
<evidence type="ECO:0000259" key="1">
    <source>
        <dbReference type="PROSITE" id="PS51340"/>
    </source>
</evidence>
<dbReference type="InterPro" id="IPR005163">
    <property type="entry name" value="Tri_helical_YiiM-like"/>
</dbReference>
<name>A0A0J8V6A6_9GAMM</name>
<dbReference type="GO" id="GO:0030170">
    <property type="term" value="F:pyridoxal phosphate binding"/>
    <property type="evidence" value="ECO:0007669"/>
    <property type="project" value="InterPro"/>
</dbReference>
<gene>
    <name evidence="2" type="ORF">C9I94_06145</name>
</gene>
<accession>A0A0J8V6A6</accession>
<dbReference type="RefSeq" id="WP_048900758.1">
    <property type="nucleotide sequence ID" value="NZ_AP024852.1"/>
</dbReference>
<dbReference type="EMBL" id="PYLZ01000002">
    <property type="protein sequence ID" value="PSW26120.1"/>
    <property type="molecule type" value="Genomic_DNA"/>
</dbReference>
<dbReference type="PANTHER" id="PTHR30212:SF2">
    <property type="entry name" value="PROTEIN YIIM"/>
    <property type="match status" value="1"/>
</dbReference>
<dbReference type="OrthoDB" id="9786134at2"/>
<dbReference type="Pfam" id="PF03475">
    <property type="entry name" value="YiiM_3-alpha"/>
    <property type="match status" value="1"/>
</dbReference>
<dbReference type="Pfam" id="PF03473">
    <property type="entry name" value="MOSC"/>
    <property type="match status" value="1"/>
</dbReference>
<dbReference type="Proteomes" id="UP000240481">
    <property type="component" value="Unassembled WGS sequence"/>
</dbReference>
<organism evidence="2 3">
    <name type="scientific">Photobacterium swingsii</name>
    <dbReference type="NCBI Taxonomy" id="680026"/>
    <lineage>
        <taxon>Bacteria</taxon>
        <taxon>Pseudomonadati</taxon>
        <taxon>Pseudomonadota</taxon>
        <taxon>Gammaproteobacteria</taxon>
        <taxon>Vibrionales</taxon>
        <taxon>Vibrionaceae</taxon>
        <taxon>Photobacterium</taxon>
    </lineage>
</organism>
<feature type="domain" description="MOSC" evidence="1">
    <location>
        <begin position="33"/>
        <end position="168"/>
    </location>
</feature>
<proteinExistence type="predicted"/>
<dbReference type="STRING" id="680026.AB733_22255"/>
<dbReference type="SUPFAM" id="SSF50800">
    <property type="entry name" value="PK beta-barrel domain-like"/>
    <property type="match status" value="1"/>
</dbReference>
<dbReference type="Gene3D" id="2.40.33.20">
    <property type="entry name" value="PK beta-barrel domain-like"/>
    <property type="match status" value="1"/>
</dbReference>
<dbReference type="InterPro" id="IPR005302">
    <property type="entry name" value="MoCF_Sase_C"/>
</dbReference>
<protein>
    <submittedName>
        <fullName evidence="2">MOSC domain-containing protein</fullName>
    </submittedName>
</protein>
<sequence>MAANTQDQSVKVQQVSVGKINTTFGFESALDKQQAIERLFLSETGLQGDECGDPKHHGGTERALHQYPAEHYAYWQTQYPERDWQAPGMGENISTLGMMEDNVHIGDRYQWGEAIIEVSQPRSPCYKLNIRWNAEGMSDQMQQLSYCGWLYRVIKTGHVSVEDNLVLLARDDTALTVKQVADYFFNDPLNRDGLAKIIASEKLTQKWRDTAEKRLATGEVEVWDYRLLGKLRG</sequence>
<evidence type="ECO:0000313" key="3">
    <source>
        <dbReference type="Proteomes" id="UP000240481"/>
    </source>
</evidence>
<dbReference type="PROSITE" id="PS51340">
    <property type="entry name" value="MOSC"/>
    <property type="match status" value="1"/>
</dbReference>
<reference evidence="2 3" key="1">
    <citation type="submission" date="2018-01" db="EMBL/GenBank/DDBJ databases">
        <title>Whole genome sequencing of Histamine producing bacteria.</title>
        <authorList>
            <person name="Butler K."/>
        </authorList>
    </citation>
    <scope>NUCLEOTIDE SEQUENCE [LARGE SCALE GENOMIC DNA]</scope>
    <source>
        <strain evidence="2 3">DSM 24669</strain>
    </source>
</reference>
<dbReference type="GO" id="GO:0003824">
    <property type="term" value="F:catalytic activity"/>
    <property type="evidence" value="ECO:0007669"/>
    <property type="project" value="InterPro"/>
</dbReference>
<comment type="caution">
    <text evidence="2">The sequence shown here is derived from an EMBL/GenBank/DDBJ whole genome shotgun (WGS) entry which is preliminary data.</text>
</comment>
<dbReference type="GO" id="GO:0030151">
    <property type="term" value="F:molybdenum ion binding"/>
    <property type="evidence" value="ECO:0007669"/>
    <property type="project" value="InterPro"/>
</dbReference>